<proteinExistence type="predicted"/>
<keyword evidence="2" id="KW-0732">Signal</keyword>
<dbReference type="InterPro" id="IPR000488">
    <property type="entry name" value="Death_dom"/>
</dbReference>
<dbReference type="PROSITE" id="PS51257">
    <property type="entry name" value="PROKAR_LIPOPROTEIN"/>
    <property type="match status" value="1"/>
</dbReference>
<evidence type="ECO:0000313" key="4">
    <source>
        <dbReference type="EMBL" id="KYO27200.1"/>
    </source>
</evidence>
<protein>
    <recommendedName>
        <fullName evidence="3">Death domain-containing protein</fullName>
    </recommendedName>
</protein>
<keyword evidence="1" id="KW-1133">Transmembrane helix</keyword>
<dbReference type="GO" id="GO:0007165">
    <property type="term" value="P:signal transduction"/>
    <property type="evidence" value="ECO:0007669"/>
    <property type="project" value="InterPro"/>
</dbReference>
<dbReference type="Gene3D" id="1.10.533.10">
    <property type="entry name" value="Death Domain, Fas"/>
    <property type="match status" value="1"/>
</dbReference>
<evidence type="ECO:0000256" key="1">
    <source>
        <dbReference type="SAM" id="Phobius"/>
    </source>
</evidence>
<accession>A0A151MRZ4</accession>
<keyword evidence="1" id="KW-0812">Transmembrane</keyword>
<feature type="signal peptide" evidence="2">
    <location>
        <begin position="1"/>
        <end position="18"/>
    </location>
</feature>
<keyword evidence="5" id="KW-1185">Reference proteome</keyword>
<evidence type="ECO:0000256" key="2">
    <source>
        <dbReference type="SAM" id="SignalP"/>
    </source>
</evidence>
<feature type="transmembrane region" description="Helical" evidence="1">
    <location>
        <begin position="200"/>
        <end position="227"/>
    </location>
</feature>
<evidence type="ECO:0000313" key="5">
    <source>
        <dbReference type="Proteomes" id="UP000050525"/>
    </source>
</evidence>
<feature type="domain" description="Death" evidence="3">
    <location>
        <begin position="58"/>
        <end position="125"/>
    </location>
</feature>
<dbReference type="CDD" id="cd01670">
    <property type="entry name" value="Death"/>
    <property type="match status" value="1"/>
</dbReference>
<organism evidence="4 5">
    <name type="scientific">Alligator mississippiensis</name>
    <name type="common">American alligator</name>
    <dbReference type="NCBI Taxonomy" id="8496"/>
    <lineage>
        <taxon>Eukaryota</taxon>
        <taxon>Metazoa</taxon>
        <taxon>Chordata</taxon>
        <taxon>Craniata</taxon>
        <taxon>Vertebrata</taxon>
        <taxon>Euteleostomi</taxon>
        <taxon>Archelosauria</taxon>
        <taxon>Archosauria</taxon>
        <taxon>Crocodylia</taxon>
        <taxon>Alligatoridae</taxon>
        <taxon>Alligatorinae</taxon>
        <taxon>Alligator</taxon>
    </lineage>
</organism>
<dbReference type="EMBL" id="AKHW03005250">
    <property type="protein sequence ID" value="KYO27200.1"/>
    <property type="molecule type" value="Genomic_DNA"/>
</dbReference>
<dbReference type="Proteomes" id="UP000050525">
    <property type="component" value="Unassembled WGS sequence"/>
</dbReference>
<gene>
    <name evidence="4" type="ORF">Y1Q_0011160</name>
</gene>
<reference evidence="4 5" key="1">
    <citation type="journal article" date="2012" name="Genome Biol.">
        <title>Sequencing three crocodilian genomes to illuminate the evolution of archosaurs and amniotes.</title>
        <authorList>
            <person name="St John J.A."/>
            <person name="Braun E.L."/>
            <person name="Isberg S.R."/>
            <person name="Miles L.G."/>
            <person name="Chong A.Y."/>
            <person name="Gongora J."/>
            <person name="Dalzell P."/>
            <person name="Moran C."/>
            <person name="Bed'hom B."/>
            <person name="Abzhanov A."/>
            <person name="Burgess S.C."/>
            <person name="Cooksey A.M."/>
            <person name="Castoe T.A."/>
            <person name="Crawford N.G."/>
            <person name="Densmore L.D."/>
            <person name="Drew J.C."/>
            <person name="Edwards S.V."/>
            <person name="Faircloth B.C."/>
            <person name="Fujita M.K."/>
            <person name="Greenwold M.J."/>
            <person name="Hoffmann F.G."/>
            <person name="Howard J.M."/>
            <person name="Iguchi T."/>
            <person name="Janes D.E."/>
            <person name="Khan S.Y."/>
            <person name="Kohno S."/>
            <person name="de Koning A.J."/>
            <person name="Lance S.L."/>
            <person name="McCarthy F.M."/>
            <person name="McCormack J.E."/>
            <person name="Merchant M.E."/>
            <person name="Peterson D.G."/>
            <person name="Pollock D.D."/>
            <person name="Pourmand N."/>
            <person name="Raney B.J."/>
            <person name="Roessler K.A."/>
            <person name="Sanford J.R."/>
            <person name="Sawyer R.H."/>
            <person name="Schmidt C.J."/>
            <person name="Triplett E.W."/>
            <person name="Tuberville T.D."/>
            <person name="Venegas-Anaya M."/>
            <person name="Howard J.T."/>
            <person name="Jarvis E.D."/>
            <person name="Guillette L.J.Jr."/>
            <person name="Glenn T.C."/>
            <person name="Green R.E."/>
            <person name="Ray D.A."/>
        </authorList>
    </citation>
    <scope>NUCLEOTIDE SEQUENCE [LARGE SCALE GENOMIC DNA]</scope>
    <source>
        <strain evidence="4">KSC_2009_1</strain>
    </source>
</reference>
<keyword evidence="1" id="KW-0472">Membrane</keyword>
<sequence>MFRAAGIALLLLVTGVACDDTAADDIGPHTMGRIAELLSPEECHEFYVDITSPEEDVDKELARLSEENNPIHARPRRAIASTEQCRDILTQWLRTDGDALYWDRLARALRRIGRPDVSYELGKNLNQDKNLELKRNVDEYHERVAHLTSSLLLEDDEKYGERQRRGQARRARGAGLALEAWDDLELVIERRPQPPYNRSLFSWVSPVATGFVGGLLASVLLVAAALYSCLWAPSPDALGPPHHSRDSPLPPLAHARWGVDSHSYPWLVNHDLEEEASDDASLDGEP</sequence>
<dbReference type="InterPro" id="IPR011029">
    <property type="entry name" value="DEATH-like_dom_sf"/>
</dbReference>
<dbReference type="AlphaFoldDB" id="A0A151MRZ4"/>
<feature type="chain" id="PRO_5007585404" description="Death domain-containing protein" evidence="2">
    <location>
        <begin position="19"/>
        <end position="286"/>
    </location>
</feature>
<evidence type="ECO:0000259" key="3">
    <source>
        <dbReference type="PROSITE" id="PS50017"/>
    </source>
</evidence>
<name>A0A151MRZ4_ALLMI</name>
<dbReference type="PROSITE" id="PS50017">
    <property type="entry name" value="DEATH_DOMAIN"/>
    <property type="match status" value="1"/>
</dbReference>
<comment type="caution">
    <text evidence="4">The sequence shown here is derived from an EMBL/GenBank/DDBJ whole genome shotgun (WGS) entry which is preliminary data.</text>
</comment>